<sequence length="1679" mass="188276">MPDHSSVSSTGGLGTNFEQHIQAAFLVGLLTGGAPPCISDARITALYFQTTDLGYCTDDLLVVTQSRLGQQHRLLLQIKHNLTLSAAEDNEFEKVMRQFWQDYQAADRFDPNRDRLVIVKGGLNDGERNHIKIVLNWARFNASSATFFQEVRRSQQKKDKVELFRTVLARVSHQRITDDELWRFLRCVELLDYDLKSTGSADEAFLLQLINLAIPNPDVVAPLTVWQEAVAEATEFDNNGGSVEITSLPDRPFYHRFTQTRLRPVMQAVQRLIDDNQIVTRRLRNRVGNVTLPRQDDKAAVLQALGQHQVVIVTGGAGVGKSALMRDVLDQYVTGNGYWAFRAEQFSVPHLGQVFALQGVSEPLPALLAAWALLPQKVLYIDSAEKLLEGPPDDAFHQLLALAATFGKLTLVLTARQYAVELLIHRYQLDDSACITVPSLTDEDLANLSPQVPRLEQLLRNEKLRELLRSLKYLDLAIKLLSKTPDDLSAASRTEFKNELWKHVVEDAQNQQDALHWKRGRAFESIALRRARQLALFVGADSQDDRALLALVHDDLLFQDEAETGFAPTHDVLEDLALVRFIRGQWNPALGVAAFFTAIGSSPALRRSFRLWVEEVAMEESAQVVALIGQVLDQNTLEKYWLDESLIAVLRSTNAEVFFTSFEQALLDEDAKFLTRCLRLLHTACTQRTYSASEESGVLVPVGSGWAAALDFCARHLDRLVLLPIETVRLLSDWQPGLSRSAQALPAGAESAAVVVFYILEQIEQGEAYWRAAAQGPELNRLVMVAYEVAELAVERLRGLLQRALASTMAEGDQWVPKLYKQLIKLCVSGVATAQLCRHLPELVVDILNHEWRAQPRQARPGHYNPLWSQLGQEERFGLTADLRTEPPSIYSTPVWDLLGYRAEIGIPFVVDLVNYCTRTYQRHQAAHDPLVVTEFTTPDGTMVRQPGNSELWAAYRGSGQLPAVLESVLMSVEKFFLEMPSAASSGESAPLNQWFNYLLTHAESVALSGVLASVAMAKQAQLEGQWVPLVSVRAFLEWDASRVVAEYMPHSLLGVNKSLVARRERTASKKLPHRLGFQRGLGSFVAHYLLQQGEFTPQLLAILDSHDAALAETTSLYWRKLLIETDPRKWKVTVDEEQQLASIQPDYDGPVQAMLTADEPERAAESLRLHMSSQIGDFLDGKEGASWGVDTWLTMYAAYTRPGREASTDYRMAGLALLGLRHFSSSLDADHIRWCRDTICSCLEFKLETIHHYETAHMWEERFSLFDEPHLLKSFALLYGSAADEPARQEVVLLLLRTVSAPLPEHKQVHLFAHLRDTFFPQYPDLLPVVWSVLLEYARQVMQAREAGEYRRTNDTEYEAAKTAALTPLLAGPAPTIVLNHLSPTTHDPSLLVIALELIPPTTQLPLLSGYITRLTTLMVQDLGRPKSPGYATRNEEERQFNIGQLFGIRGSLPRILLFSDIDQARGLLDLLLQGLNQQPATHYAAGDDMQEFVGAILAQVIRERDTLVAAPADARSTARTLHFWQLWEHLLAQLPTPATAPLVPLALLDIGWKPTATHWQPLERGQAYYRRAMQQVGATHLHSLLKVLSTVGDKTLLPDALLVVVAICQNHPDQLLALFQTGPATAFIERLLQHHMRRIKTNPELFNGFMWLLDKMVDFGSPTAYLVREDAVTFKNQ</sequence>
<reference evidence="1 2" key="1">
    <citation type="submission" date="2022-04" db="EMBL/GenBank/DDBJ databases">
        <title>Hymenobacter sp. isolated from the air.</title>
        <authorList>
            <person name="Won M."/>
            <person name="Lee C.-M."/>
            <person name="Woen H.-Y."/>
            <person name="Kwon S.-W."/>
        </authorList>
    </citation>
    <scope>NUCLEOTIDE SEQUENCE [LARGE SCALE GENOMIC DNA]</scope>
    <source>
        <strain evidence="2">5413 J-13</strain>
        <plasmid evidence="1 2">unnamed1</plasmid>
    </source>
</reference>
<keyword evidence="1" id="KW-0614">Plasmid</keyword>
<proteinExistence type="predicted"/>
<dbReference type="KEGG" id="haei:MUN82_22095"/>
<dbReference type="Proteomes" id="UP000829925">
    <property type="component" value="Plasmid unnamed1"/>
</dbReference>
<name>A0A8T9SZS3_9BACT</name>
<evidence type="ECO:0008006" key="3">
    <source>
        <dbReference type="Google" id="ProtNLM"/>
    </source>
</evidence>
<keyword evidence="2" id="KW-1185">Reference proteome</keyword>
<evidence type="ECO:0000313" key="1">
    <source>
        <dbReference type="EMBL" id="UOR07732.1"/>
    </source>
</evidence>
<geneLocation type="plasmid" evidence="1 2">
    <name>unnamed1</name>
</geneLocation>
<dbReference type="InterPro" id="IPR027417">
    <property type="entry name" value="P-loop_NTPase"/>
</dbReference>
<dbReference type="EMBL" id="CP095054">
    <property type="protein sequence ID" value="UOR07732.1"/>
    <property type="molecule type" value="Genomic_DNA"/>
</dbReference>
<dbReference type="RefSeq" id="WP_245097727.1">
    <property type="nucleotide sequence ID" value="NZ_CP095054.1"/>
</dbReference>
<dbReference type="SUPFAM" id="SSF52540">
    <property type="entry name" value="P-loop containing nucleoside triphosphate hydrolases"/>
    <property type="match status" value="1"/>
</dbReference>
<accession>A0A8T9SZS3</accession>
<protein>
    <recommendedName>
        <fullName evidence="3">ATP-binding protein</fullName>
    </recommendedName>
</protein>
<organism evidence="1 2">
    <name type="scientific">Hymenobacter aerilatus</name>
    <dbReference type="NCBI Taxonomy" id="2932251"/>
    <lineage>
        <taxon>Bacteria</taxon>
        <taxon>Pseudomonadati</taxon>
        <taxon>Bacteroidota</taxon>
        <taxon>Cytophagia</taxon>
        <taxon>Cytophagales</taxon>
        <taxon>Hymenobacteraceae</taxon>
        <taxon>Hymenobacter</taxon>
    </lineage>
</organism>
<evidence type="ECO:0000313" key="2">
    <source>
        <dbReference type="Proteomes" id="UP000829925"/>
    </source>
</evidence>
<gene>
    <name evidence="1" type="ORF">MUN82_22095</name>
</gene>